<keyword evidence="1" id="KW-0963">Cytoplasm</keyword>
<sequence length="287" mass="32446">MNNYILKTLAYNKQVRIFFLEGTDMIKEICNHKNINRTLKDALGKTVSIATLISATLKGNQRVSIKVSGSNRKHKIFADADSMGNIRGYISDELLNAPIDNRDDLSIEEVIGHKGCIQVLKDLGMHSIFTGITDMPYGNIVDDFSYYFKQSEQTDSFFSINMVYNDNNEVILCRGIMAQLLPGAATSLIDTIKETIFENHSILSNLGHSESLKEIPHLLFEDIEIVQQYPVQFFCGCSKEGFYPMLYSLSKEELVDAFQNKNSMEIVCNVCGKKYSFSSQEIKNLIQ</sequence>
<evidence type="ECO:0000256" key="2">
    <source>
        <dbReference type="ARBA" id="ARBA00022833"/>
    </source>
</evidence>
<evidence type="ECO:0000256" key="5">
    <source>
        <dbReference type="ARBA" id="ARBA00023284"/>
    </source>
</evidence>
<dbReference type="PIRSF" id="PIRSF005261">
    <property type="entry name" value="Heat_shock_Hsp33"/>
    <property type="match status" value="1"/>
</dbReference>
<dbReference type="InterPro" id="IPR016154">
    <property type="entry name" value="Heat_shock_Hsp33_C"/>
</dbReference>
<dbReference type="GO" id="GO:0051082">
    <property type="term" value="F:unfolded protein binding"/>
    <property type="evidence" value="ECO:0007669"/>
    <property type="project" value="InterPro"/>
</dbReference>
<dbReference type="GO" id="GO:0005737">
    <property type="term" value="C:cytoplasm"/>
    <property type="evidence" value="ECO:0007669"/>
    <property type="project" value="InterPro"/>
</dbReference>
<dbReference type="PANTHER" id="PTHR30111:SF1">
    <property type="entry name" value="33 KDA CHAPERONIN"/>
    <property type="match status" value="1"/>
</dbReference>
<reference evidence="6" key="1">
    <citation type="submission" date="2019-08" db="EMBL/GenBank/DDBJ databases">
        <authorList>
            <person name="Kucharzyk K."/>
            <person name="Murdoch R.W."/>
            <person name="Higgins S."/>
            <person name="Loffler F."/>
        </authorList>
    </citation>
    <scope>NUCLEOTIDE SEQUENCE</scope>
</reference>
<dbReference type="SUPFAM" id="SSF118352">
    <property type="entry name" value="HSP33 redox switch-like"/>
    <property type="match status" value="1"/>
</dbReference>
<protein>
    <submittedName>
        <fullName evidence="6">33 kDa chaperonin</fullName>
    </submittedName>
</protein>
<accession>A0A644ZEM0</accession>
<name>A0A644ZEM0_9ZZZZ</name>
<comment type="caution">
    <text evidence="6">The sequence shown here is derived from an EMBL/GenBank/DDBJ whole genome shotgun (WGS) entry which is preliminary data.</text>
</comment>
<dbReference type="EMBL" id="VSSQ01007845">
    <property type="protein sequence ID" value="MPM37153.1"/>
    <property type="molecule type" value="Genomic_DNA"/>
</dbReference>
<gene>
    <name evidence="6" type="primary">hslO_12</name>
    <name evidence="6" type="ORF">SDC9_83759</name>
</gene>
<keyword evidence="2" id="KW-0862">Zinc</keyword>
<keyword evidence="5" id="KW-0676">Redox-active center</keyword>
<dbReference type="PANTHER" id="PTHR30111">
    <property type="entry name" value="33 KDA CHAPERONIN"/>
    <property type="match status" value="1"/>
</dbReference>
<dbReference type="AlphaFoldDB" id="A0A644ZEM0"/>
<dbReference type="InterPro" id="IPR000397">
    <property type="entry name" value="Heat_shock_Hsp33"/>
</dbReference>
<proteinExistence type="predicted"/>
<keyword evidence="4" id="KW-0143">Chaperone</keyword>
<dbReference type="GO" id="GO:0044183">
    <property type="term" value="F:protein folding chaperone"/>
    <property type="evidence" value="ECO:0007669"/>
    <property type="project" value="TreeGrafter"/>
</dbReference>
<evidence type="ECO:0000256" key="4">
    <source>
        <dbReference type="ARBA" id="ARBA00023186"/>
    </source>
</evidence>
<dbReference type="Gene3D" id="3.90.1280.10">
    <property type="entry name" value="HSP33 redox switch-like"/>
    <property type="match status" value="1"/>
</dbReference>
<evidence type="ECO:0000256" key="1">
    <source>
        <dbReference type="ARBA" id="ARBA00022490"/>
    </source>
</evidence>
<dbReference type="SUPFAM" id="SSF64397">
    <property type="entry name" value="Hsp33 domain"/>
    <property type="match status" value="1"/>
</dbReference>
<organism evidence="6">
    <name type="scientific">bioreactor metagenome</name>
    <dbReference type="NCBI Taxonomy" id="1076179"/>
    <lineage>
        <taxon>unclassified sequences</taxon>
        <taxon>metagenomes</taxon>
        <taxon>ecological metagenomes</taxon>
    </lineage>
</organism>
<keyword evidence="3" id="KW-1015">Disulfide bond</keyword>
<evidence type="ECO:0000313" key="6">
    <source>
        <dbReference type="EMBL" id="MPM37153.1"/>
    </source>
</evidence>
<dbReference type="Pfam" id="PF01430">
    <property type="entry name" value="HSP33"/>
    <property type="match status" value="1"/>
</dbReference>
<dbReference type="Gene3D" id="3.55.30.10">
    <property type="entry name" value="Hsp33 domain"/>
    <property type="match status" value="1"/>
</dbReference>
<dbReference type="InterPro" id="IPR016153">
    <property type="entry name" value="Heat_shock_Hsp33_N"/>
</dbReference>
<evidence type="ECO:0000256" key="3">
    <source>
        <dbReference type="ARBA" id="ARBA00023157"/>
    </source>
</evidence>
<dbReference type="GO" id="GO:0042026">
    <property type="term" value="P:protein refolding"/>
    <property type="evidence" value="ECO:0007669"/>
    <property type="project" value="TreeGrafter"/>
</dbReference>